<feature type="transmembrane region" description="Helical" evidence="5">
    <location>
        <begin position="68"/>
        <end position="85"/>
    </location>
</feature>
<sequence length="122" mass="13340">MSRRLVVGWVLTIVLGMLFLASAVGKFVRPQSLVESFTRWGLIHVLTPIAVGETLCATLFLMPRTHSLGVLLLSAYLGAATATHLSHNEPPIVPVGVLVLLWLTGWLRNPKLLGELIPERIP</sequence>
<protein>
    <submittedName>
        <fullName evidence="6">DoxX family protein</fullName>
    </submittedName>
</protein>
<feature type="transmembrane region" description="Helical" evidence="5">
    <location>
        <begin position="91"/>
        <end position="107"/>
    </location>
</feature>
<proteinExistence type="predicted"/>
<evidence type="ECO:0000256" key="1">
    <source>
        <dbReference type="ARBA" id="ARBA00004141"/>
    </source>
</evidence>
<keyword evidence="7" id="KW-1185">Reference proteome</keyword>
<gene>
    <name evidence="6" type="ordered locus">Isop_3483</name>
</gene>
<dbReference type="OrthoDB" id="9811373at2"/>
<evidence type="ECO:0000256" key="3">
    <source>
        <dbReference type="ARBA" id="ARBA00022989"/>
    </source>
</evidence>
<dbReference type="STRING" id="575540.Isop_3483"/>
<dbReference type="RefSeq" id="WP_013566328.1">
    <property type="nucleotide sequence ID" value="NC_014962.1"/>
</dbReference>
<keyword evidence="2 5" id="KW-0812">Transmembrane</keyword>
<dbReference type="EMBL" id="CP002353">
    <property type="protein sequence ID" value="ADV64040.1"/>
    <property type="molecule type" value="Genomic_DNA"/>
</dbReference>
<dbReference type="KEGG" id="ipa:Isop_3483"/>
<feature type="transmembrane region" description="Helical" evidence="5">
    <location>
        <begin position="41"/>
        <end position="61"/>
    </location>
</feature>
<dbReference type="HOGENOM" id="CLU_120475_2_0_0"/>
<dbReference type="GO" id="GO:0016020">
    <property type="term" value="C:membrane"/>
    <property type="evidence" value="ECO:0007669"/>
    <property type="project" value="UniProtKB-SubCell"/>
</dbReference>
<dbReference type="Pfam" id="PF13564">
    <property type="entry name" value="DoxX_2"/>
    <property type="match status" value="1"/>
</dbReference>
<accession>E8QX01</accession>
<keyword evidence="4 5" id="KW-0472">Membrane</keyword>
<dbReference type="AlphaFoldDB" id="E8QX01"/>
<evidence type="ECO:0000313" key="6">
    <source>
        <dbReference type="EMBL" id="ADV64040.1"/>
    </source>
</evidence>
<comment type="subcellular location">
    <subcellularLocation>
        <location evidence="1">Membrane</location>
        <topology evidence="1">Multi-pass membrane protein</topology>
    </subcellularLocation>
</comment>
<dbReference type="InParanoid" id="E8QX01"/>
<dbReference type="eggNOG" id="COG3795">
    <property type="taxonomic scope" value="Bacteria"/>
</dbReference>
<reference evidence="6 7" key="2">
    <citation type="journal article" date="2011" name="Stand. Genomic Sci.">
        <title>Complete genome sequence of Isosphaera pallida type strain (IS1B).</title>
        <authorList>
            <consortium name="US DOE Joint Genome Institute (JGI-PGF)"/>
            <person name="Goker M."/>
            <person name="Cleland D."/>
            <person name="Saunders E."/>
            <person name="Lapidus A."/>
            <person name="Nolan M."/>
            <person name="Lucas S."/>
            <person name="Hammon N."/>
            <person name="Deshpande S."/>
            <person name="Cheng J.F."/>
            <person name="Tapia R."/>
            <person name="Han C."/>
            <person name="Goodwin L."/>
            <person name="Pitluck S."/>
            <person name="Liolios K."/>
            <person name="Pagani I."/>
            <person name="Ivanova N."/>
            <person name="Mavromatis K."/>
            <person name="Pati A."/>
            <person name="Chen A."/>
            <person name="Palaniappan K."/>
            <person name="Land M."/>
            <person name="Hauser L."/>
            <person name="Chang Y.J."/>
            <person name="Jeffries C.D."/>
            <person name="Detter J.C."/>
            <person name="Beck B."/>
            <person name="Woyke T."/>
            <person name="Bristow J."/>
            <person name="Eisen J.A."/>
            <person name="Markowitz V."/>
            <person name="Hugenholtz P."/>
            <person name="Kyrpides N.C."/>
            <person name="Klenk H.P."/>
        </authorList>
    </citation>
    <scope>NUCLEOTIDE SEQUENCE [LARGE SCALE GENOMIC DNA]</scope>
    <source>
        <strain evidence="7">ATCC 43644 / DSM 9630 / IS1B</strain>
    </source>
</reference>
<dbReference type="Proteomes" id="UP000008631">
    <property type="component" value="Chromosome"/>
</dbReference>
<name>E8QX01_ISOPI</name>
<evidence type="ECO:0000256" key="2">
    <source>
        <dbReference type="ARBA" id="ARBA00022692"/>
    </source>
</evidence>
<evidence type="ECO:0000256" key="5">
    <source>
        <dbReference type="SAM" id="Phobius"/>
    </source>
</evidence>
<keyword evidence="3 5" id="KW-1133">Transmembrane helix</keyword>
<evidence type="ECO:0000313" key="7">
    <source>
        <dbReference type="Proteomes" id="UP000008631"/>
    </source>
</evidence>
<organism evidence="6 7">
    <name type="scientific">Isosphaera pallida (strain ATCC 43644 / DSM 9630 / IS1B)</name>
    <dbReference type="NCBI Taxonomy" id="575540"/>
    <lineage>
        <taxon>Bacteria</taxon>
        <taxon>Pseudomonadati</taxon>
        <taxon>Planctomycetota</taxon>
        <taxon>Planctomycetia</taxon>
        <taxon>Isosphaerales</taxon>
        <taxon>Isosphaeraceae</taxon>
        <taxon>Isosphaera</taxon>
    </lineage>
</organism>
<reference key="1">
    <citation type="submission" date="2010-11" db="EMBL/GenBank/DDBJ databases">
        <title>The complete sequence of chromosome of Isophaera pallida ATCC 43644.</title>
        <authorList>
            <consortium name="US DOE Joint Genome Institute (JGI-PGF)"/>
            <person name="Lucas S."/>
            <person name="Copeland A."/>
            <person name="Lapidus A."/>
            <person name="Bruce D."/>
            <person name="Goodwin L."/>
            <person name="Pitluck S."/>
            <person name="Kyrpides N."/>
            <person name="Mavromatis K."/>
            <person name="Pagani I."/>
            <person name="Ivanova N."/>
            <person name="Saunders E."/>
            <person name="Brettin T."/>
            <person name="Detter J.C."/>
            <person name="Han C."/>
            <person name="Tapia R."/>
            <person name="Land M."/>
            <person name="Hauser L."/>
            <person name="Markowitz V."/>
            <person name="Cheng J.-F."/>
            <person name="Hugenholtz P."/>
            <person name="Woyke T."/>
            <person name="Wu D."/>
            <person name="Eisen J.A."/>
        </authorList>
    </citation>
    <scope>NUCLEOTIDE SEQUENCE</scope>
    <source>
        <strain>ATCC 43644</strain>
    </source>
</reference>
<dbReference type="InterPro" id="IPR032808">
    <property type="entry name" value="DoxX"/>
</dbReference>
<evidence type="ECO:0000256" key="4">
    <source>
        <dbReference type="ARBA" id="ARBA00023136"/>
    </source>
</evidence>